<protein>
    <submittedName>
        <fullName evidence="1">Uncharacterized protein</fullName>
    </submittedName>
</protein>
<name>A0A1X7NRP6_9HYPH</name>
<gene>
    <name evidence="1" type="ORF">SAMN02982922_2454</name>
</gene>
<sequence length="365" mass="39704">MMAFSGALDVVNLQRKSVELQNSLDSAALAIGTVYYSGMTTAELEALRKDVFSANMLTAEGVPSEFEYEDAEVSPLTATAEADGPDNYITVASHLTLEPLVRWSFEWRSAKSSVVRVEPGRSACVLALNGSASSSVKIQVSKQMDMEGCVLAANSKSDSAVTLDGAANLKAECVLTSGRTSGLGVADLECPEVLEKQYPSVDPLAGVEPPSYTSCQSVPEGKTKTLSRGTYCDKTISGEVTLEAGVYILRGGRVNLGGNGFLRGAGVTIFLMDAEFTINGNEIVQLSPPETGPYAGITIYQPKSNTNGIDQRNVRFLRRRLPLRAGSPCLLHRQCRRDRRWRMPAHRRRYDRVQRQFPVWGKLRG</sequence>
<dbReference type="EMBL" id="FXBL01000004">
    <property type="protein sequence ID" value="SMH40871.1"/>
    <property type="molecule type" value="Genomic_DNA"/>
</dbReference>
<accession>A0A1X7NRP6</accession>
<dbReference type="AlphaFoldDB" id="A0A1X7NRP6"/>
<proteinExistence type="predicted"/>
<evidence type="ECO:0000313" key="1">
    <source>
        <dbReference type="EMBL" id="SMH40871.1"/>
    </source>
</evidence>
<dbReference type="Proteomes" id="UP000193083">
    <property type="component" value="Unassembled WGS sequence"/>
</dbReference>
<evidence type="ECO:0000313" key="2">
    <source>
        <dbReference type="Proteomes" id="UP000193083"/>
    </source>
</evidence>
<organism evidence="1 2">
    <name type="scientific">Mesorhizobium australicum</name>
    <dbReference type="NCBI Taxonomy" id="536018"/>
    <lineage>
        <taxon>Bacteria</taxon>
        <taxon>Pseudomonadati</taxon>
        <taxon>Pseudomonadota</taxon>
        <taxon>Alphaproteobacteria</taxon>
        <taxon>Hyphomicrobiales</taxon>
        <taxon>Phyllobacteriaceae</taxon>
        <taxon>Mesorhizobium</taxon>
    </lineage>
</organism>
<reference evidence="1 2" key="1">
    <citation type="submission" date="2017-04" db="EMBL/GenBank/DDBJ databases">
        <authorList>
            <person name="Afonso C.L."/>
            <person name="Miller P.J."/>
            <person name="Scott M.A."/>
            <person name="Spackman E."/>
            <person name="Goraichik I."/>
            <person name="Dimitrov K.M."/>
            <person name="Suarez D.L."/>
            <person name="Swayne D.E."/>
        </authorList>
    </citation>
    <scope>NUCLEOTIDE SEQUENCE [LARGE SCALE GENOMIC DNA]</scope>
    <source>
        <strain evidence="1 2">B5P</strain>
    </source>
</reference>
<keyword evidence="2" id="KW-1185">Reference proteome</keyword>